<organism evidence="1 2">
    <name type="scientific">Hespellia stercorisuis DSM 15480</name>
    <dbReference type="NCBI Taxonomy" id="1121950"/>
    <lineage>
        <taxon>Bacteria</taxon>
        <taxon>Bacillati</taxon>
        <taxon>Bacillota</taxon>
        <taxon>Clostridia</taxon>
        <taxon>Lachnospirales</taxon>
        <taxon>Lachnospiraceae</taxon>
        <taxon>Hespellia</taxon>
    </lineage>
</organism>
<evidence type="ECO:0000313" key="2">
    <source>
        <dbReference type="Proteomes" id="UP000184301"/>
    </source>
</evidence>
<dbReference type="Proteomes" id="UP000184301">
    <property type="component" value="Unassembled WGS sequence"/>
</dbReference>
<keyword evidence="2" id="KW-1185">Reference proteome</keyword>
<name>A0A1M6VYG0_9FIRM</name>
<reference evidence="1 2" key="1">
    <citation type="submission" date="2016-11" db="EMBL/GenBank/DDBJ databases">
        <authorList>
            <person name="Jaros S."/>
            <person name="Januszkiewicz K."/>
            <person name="Wedrychowicz H."/>
        </authorList>
    </citation>
    <scope>NUCLEOTIDE SEQUENCE [LARGE SCALE GENOMIC DNA]</scope>
    <source>
        <strain evidence="1 2">DSM 15480</strain>
    </source>
</reference>
<dbReference type="STRING" id="1121950.SAMN02745243_03891"/>
<gene>
    <name evidence="1" type="ORF">SAMN02745243_03891</name>
</gene>
<accession>A0A1M6VYG0</accession>
<proteinExistence type="predicted"/>
<sequence length="58" mass="7049">MTCTERIQRIRLLEKMKEQPEYSKKLGLEDVSQFHRNVKEEEKVLNDLTMWERQIGGR</sequence>
<protein>
    <submittedName>
        <fullName evidence="1">Uncharacterized protein</fullName>
    </submittedName>
</protein>
<dbReference type="RefSeq" id="WP_159434685.1">
    <property type="nucleotide sequence ID" value="NZ_FQZY01000099.1"/>
</dbReference>
<evidence type="ECO:0000313" key="1">
    <source>
        <dbReference type="EMBL" id="SHK86489.1"/>
    </source>
</evidence>
<dbReference type="AlphaFoldDB" id="A0A1M6VYG0"/>
<dbReference type="EMBL" id="FQZY01000099">
    <property type="protein sequence ID" value="SHK86489.1"/>
    <property type="molecule type" value="Genomic_DNA"/>
</dbReference>